<dbReference type="EMBL" id="CP159253">
    <property type="protein sequence ID" value="XCG48583.1"/>
    <property type="molecule type" value="Genomic_DNA"/>
</dbReference>
<proteinExistence type="predicted"/>
<protein>
    <recommendedName>
        <fullName evidence="3">Transposase</fullName>
    </recommendedName>
</protein>
<evidence type="ECO:0000256" key="1">
    <source>
        <dbReference type="SAM" id="MobiDB-lite"/>
    </source>
</evidence>
<name>A0AAU8CPJ9_9HYPH</name>
<gene>
    <name evidence="2" type="ORF">ABVK50_25700</name>
</gene>
<organism evidence="2">
    <name type="scientific">Mesorhizobium sp. WSM2240</name>
    <dbReference type="NCBI Taxonomy" id="3228851"/>
    <lineage>
        <taxon>Bacteria</taxon>
        <taxon>Pseudomonadati</taxon>
        <taxon>Pseudomonadota</taxon>
        <taxon>Alphaproteobacteria</taxon>
        <taxon>Hyphomicrobiales</taxon>
        <taxon>Phyllobacteriaceae</taxon>
        <taxon>Mesorhizobium</taxon>
    </lineage>
</organism>
<evidence type="ECO:0000313" key="2">
    <source>
        <dbReference type="EMBL" id="XCG48583.1"/>
    </source>
</evidence>
<evidence type="ECO:0008006" key="3">
    <source>
        <dbReference type="Google" id="ProtNLM"/>
    </source>
</evidence>
<dbReference type="RefSeq" id="WP_353643885.1">
    <property type="nucleotide sequence ID" value="NZ_CP159253.1"/>
</dbReference>
<accession>A0AAU8CPJ9</accession>
<sequence>MDWNAAIEKNREALKRVLAMLVGMAGLRGQFTFFPQNDAAASGLAQAEKSKLSPAPTLPRHLHRAVLRLLRPAEAAARRLIIVAARGIVVALPPARPYTPKLAAIPRTGVGTGIVMPRNVPHPEVRGEAEPRRRLCLPLFDPLPRWGGSKRPAASGVPRICLPGLTEPFPVAGAPAPDDPVDATRLNLRLQALGRALEDLPREARRFARWRVRGRDAAGAQNGKSPDAAGAQNGKSPDAAGAQNRNHGAGPFRRVWPLRPGRPPGGRRRPDHEVHDILNVVHGLAFWALQRPDTS</sequence>
<dbReference type="AlphaFoldDB" id="A0AAU8CPJ9"/>
<feature type="region of interest" description="Disordered" evidence="1">
    <location>
        <begin position="215"/>
        <end position="271"/>
    </location>
</feature>
<reference evidence="2" key="1">
    <citation type="submission" date="2024-06" db="EMBL/GenBank/DDBJ databases">
        <title>Mesorhizobium karijinii sp. nov., a symbiont of the iconic Swainsona formosa from arid Australia.</title>
        <authorList>
            <person name="Hill Y.J."/>
            <person name="Watkin E.L.J."/>
            <person name="O'Hara G.W."/>
            <person name="Terpolilli J."/>
            <person name="Tye M.L."/>
            <person name="Kohlmeier M.G."/>
        </authorList>
    </citation>
    <scope>NUCLEOTIDE SEQUENCE</scope>
    <source>
        <strain evidence="2">WSM2240</strain>
    </source>
</reference>